<organism evidence="2 3">
    <name type="scientific">Hymenobacter nivis</name>
    <dbReference type="NCBI Taxonomy" id="1850093"/>
    <lineage>
        <taxon>Bacteria</taxon>
        <taxon>Pseudomonadati</taxon>
        <taxon>Bacteroidota</taxon>
        <taxon>Cytophagia</taxon>
        <taxon>Cytophagales</taxon>
        <taxon>Hymenobacteraceae</taxon>
        <taxon>Hymenobacter</taxon>
    </lineage>
</organism>
<name>A0A502GY42_9BACT</name>
<feature type="transmembrane region" description="Helical" evidence="1">
    <location>
        <begin position="22"/>
        <end position="39"/>
    </location>
</feature>
<accession>A0A502GY42</accession>
<protein>
    <submittedName>
        <fullName evidence="2">Uncharacterized protein</fullName>
    </submittedName>
</protein>
<evidence type="ECO:0000313" key="2">
    <source>
        <dbReference type="EMBL" id="TPG67327.1"/>
    </source>
</evidence>
<dbReference type="EMBL" id="RCYZ01000002">
    <property type="protein sequence ID" value="TPG67327.1"/>
    <property type="molecule type" value="Genomic_DNA"/>
</dbReference>
<keyword evidence="1" id="KW-0472">Membrane</keyword>
<sequence>MKSLATSRPPRWLPPWPVVPPLLWATAAVAVLAVLSLVFKHELWTRPGRAGSGSAAVLLGALVVAGPQVARVLWNWPAAYAGPRWLGILFEVGTRAAAVGLLVLELLGCLVLAGLMLLGG</sequence>
<keyword evidence="3" id="KW-1185">Reference proteome</keyword>
<proteinExistence type="predicted"/>
<comment type="caution">
    <text evidence="2">The sequence shown here is derived from an EMBL/GenBank/DDBJ whole genome shotgun (WGS) entry which is preliminary data.</text>
</comment>
<keyword evidence="1" id="KW-1133">Transmembrane helix</keyword>
<feature type="transmembrane region" description="Helical" evidence="1">
    <location>
        <begin position="51"/>
        <end position="76"/>
    </location>
</feature>
<dbReference type="RefSeq" id="WP_140465632.1">
    <property type="nucleotide sequence ID" value="NZ_RCYZ01000002.1"/>
</dbReference>
<evidence type="ECO:0000256" key="1">
    <source>
        <dbReference type="SAM" id="Phobius"/>
    </source>
</evidence>
<dbReference type="Proteomes" id="UP000317646">
    <property type="component" value="Unassembled WGS sequence"/>
</dbReference>
<keyword evidence="1" id="KW-0812">Transmembrane</keyword>
<feature type="transmembrane region" description="Helical" evidence="1">
    <location>
        <begin position="96"/>
        <end position="118"/>
    </location>
</feature>
<dbReference type="AlphaFoldDB" id="A0A502GY42"/>
<evidence type="ECO:0000313" key="3">
    <source>
        <dbReference type="Proteomes" id="UP000317646"/>
    </source>
</evidence>
<gene>
    <name evidence="2" type="ORF">EAH73_06280</name>
</gene>
<reference evidence="2 3" key="1">
    <citation type="journal article" date="2019" name="Environ. Microbiol.">
        <title>Species interactions and distinct microbial communities in high Arctic permafrost affected cryosols are associated with the CH4 and CO2 gas fluxes.</title>
        <authorList>
            <person name="Altshuler I."/>
            <person name="Hamel J."/>
            <person name="Turney S."/>
            <person name="Magnuson E."/>
            <person name="Levesque R."/>
            <person name="Greer C."/>
            <person name="Whyte L.G."/>
        </authorList>
    </citation>
    <scope>NUCLEOTIDE SEQUENCE [LARGE SCALE GENOMIC DNA]</scope>
    <source>
        <strain evidence="2 3">S9.2P</strain>
    </source>
</reference>